<evidence type="ECO:0000256" key="1">
    <source>
        <dbReference type="ARBA" id="ARBA00000707"/>
    </source>
</evidence>
<dbReference type="EC" id="3.4.19.12" evidence="3"/>
<dbReference type="CDD" id="cd22760">
    <property type="entry name" value="OTU_plant_OTU4-like"/>
    <property type="match status" value="1"/>
</dbReference>
<proteinExistence type="predicted"/>
<reference evidence="6" key="1">
    <citation type="submission" date="2024-07" db="EMBL/GenBank/DDBJ databases">
        <title>Two chromosome-level genome assemblies of Korean endemic species Abeliophyllum distichum and Forsythia ovata (Oleaceae).</title>
        <authorList>
            <person name="Jang H."/>
        </authorList>
    </citation>
    <scope>NUCLEOTIDE SEQUENCE [LARGE SCALE GENOMIC DNA]</scope>
</reference>
<evidence type="ECO:0000313" key="6">
    <source>
        <dbReference type="Proteomes" id="UP001604277"/>
    </source>
</evidence>
<accession>A0ABD1X1R2</accession>
<dbReference type="GO" id="GO:0004843">
    <property type="term" value="F:cysteine-type deubiquitinase activity"/>
    <property type="evidence" value="ECO:0007669"/>
    <property type="project" value="UniProtKB-UniRule"/>
</dbReference>
<dbReference type="FunFam" id="3.90.70.80:FF:000007">
    <property type="entry name" value="OTU domain-containing protein"/>
    <property type="match status" value="1"/>
</dbReference>
<comment type="function">
    <text evidence="3">Hydrolase that can remove conjugated ubiquitin from proteins and may therefore play an important regulatory role at the level of protein turnover by preventing degradation.</text>
</comment>
<evidence type="ECO:0000259" key="4">
    <source>
        <dbReference type="PROSITE" id="PS50802"/>
    </source>
</evidence>
<keyword evidence="3" id="KW-0645">Protease</keyword>
<comment type="subcellular location">
    <subcellularLocation>
        <location evidence="3">Cytoplasm</location>
    </subcellularLocation>
</comment>
<keyword evidence="2 3" id="KW-0378">Hydrolase</keyword>
<dbReference type="Pfam" id="PF02338">
    <property type="entry name" value="OTU"/>
    <property type="match status" value="1"/>
</dbReference>
<name>A0ABD1X1R2_9LAMI</name>
<gene>
    <name evidence="5" type="ORF">Fot_00349</name>
</gene>
<keyword evidence="6" id="KW-1185">Reference proteome</keyword>
<dbReference type="GO" id="GO:0005737">
    <property type="term" value="C:cytoplasm"/>
    <property type="evidence" value="ECO:0007669"/>
    <property type="project" value="UniProtKB-SubCell"/>
</dbReference>
<evidence type="ECO:0000313" key="5">
    <source>
        <dbReference type="EMBL" id="KAL2555610.1"/>
    </source>
</evidence>
<dbReference type="Proteomes" id="UP001604277">
    <property type="component" value="Unassembled WGS sequence"/>
</dbReference>
<dbReference type="SUPFAM" id="SSF54001">
    <property type="entry name" value="Cysteine proteinases"/>
    <property type="match status" value="1"/>
</dbReference>
<dbReference type="InterPro" id="IPR038765">
    <property type="entry name" value="Papain-like_cys_pep_sf"/>
</dbReference>
<dbReference type="PANTHER" id="PTHR13312">
    <property type="entry name" value="HIV-INDUCED PROTEIN-7-LIKE PROTEASE"/>
    <property type="match status" value="1"/>
</dbReference>
<sequence length="443" mass="49161">MKDGRITQDGKYNDILKSGSDFMELVGAHKEALSALDSIEAVAAVVGEDSSTGNAKNFLQKKESPTDQNDKTDNAMGTNGQLIQAVALQWSIISYPFWRFYLGVALNMVIPCFMVPNACVVRSARTLEYESIPVMLGVLCGSRPRPWLLTSLSLSYAHSSPALYSDRRRSVVADGGESFDYAGRCRGGEASIWKVILPMGRRTAVFGWHENEVAKRAGGEGSWNVAWDARPARWLHHPDSAWLLYGVFACLALPLLDYSDFNSEVSTSDVDKADGFSANVVGSDAADCCSPNYRVTGVPADGRCLFRAIAHMACLRNGDKAPDENRQTELADELRAQVVQELLKRKKEVEWFIEEDFDAYVKRIQQPYVWGGEPELLMASHVLRTPISVFMIKRSSGSLMKIANYGEGYSKDEENPINVLFHGYGHYDILETIPDLSCQKINM</sequence>
<dbReference type="InterPro" id="IPR047947">
    <property type="entry name" value="OTU4_OTU"/>
</dbReference>
<dbReference type="EMBL" id="JBFOLJ010000001">
    <property type="protein sequence ID" value="KAL2555610.1"/>
    <property type="molecule type" value="Genomic_DNA"/>
</dbReference>
<dbReference type="InterPro" id="IPR003323">
    <property type="entry name" value="OTU_dom"/>
</dbReference>
<dbReference type="Gene3D" id="3.90.70.80">
    <property type="match status" value="1"/>
</dbReference>
<evidence type="ECO:0000256" key="2">
    <source>
        <dbReference type="ARBA" id="ARBA00022801"/>
    </source>
</evidence>
<feature type="domain" description="OTU" evidence="4">
    <location>
        <begin position="293"/>
        <end position="433"/>
    </location>
</feature>
<dbReference type="PANTHER" id="PTHR13312:SF6">
    <property type="entry name" value="UBIQUITIN THIOESTERASE OTU"/>
    <property type="match status" value="1"/>
</dbReference>
<comment type="catalytic activity">
    <reaction evidence="1 3">
        <text>Thiol-dependent hydrolysis of ester, thioester, amide, peptide and isopeptide bonds formed by the C-terminal Gly of ubiquitin (a 76-residue protein attached to proteins as an intracellular targeting signal).</text>
        <dbReference type="EC" id="3.4.19.12"/>
    </reaction>
</comment>
<evidence type="ECO:0000256" key="3">
    <source>
        <dbReference type="RuleBase" id="RU367104"/>
    </source>
</evidence>
<keyword evidence="3" id="KW-0788">Thiol protease</keyword>
<comment type="caution">
    <text evidence="5">The sequence shown here is derived from an EMBL/GenBank/DDBJ whole genome shotgun (WGS) entry which is preliminary data.</text>
</comment>
<dbReference type="PROSITE" id="PS50802">
    <property type="entry name" value="OTU"/>
    <property type="match status" value="1"/>
</dbReference>
<keyword evidence="3" id="KW-0963">Cytoplasm</keyword>
<organism evidence="5 6">
    <name type="scientific">Forsythia ovata</name>
    <dbReference type="NCBI Taxonomy" id="205694"/>
    <lineage>
        <taxon>Eukaryota</taxon>
        <taxon>Viridiplantae</taxon>
        <taxon>Streptophyta</taxon>
        <taxon>Embryophyta</taxon>
        <taxon>Tracheophyta</taxon>
        <taxon>Spermatophyta</taxon>
        <taxon>Magnoliopsida</taxon>
        <taxon>eudicotyledons</taxon>
        <taxon>Gunneridae</taxon>
        <taxon>Pentapetalae</taxon>
        <taxon>asterids</taxon>
        <taxon>lamiids</taxon>
        <taxon>Lamiales</taxon>
        <taxon>Oleaceae</taxon>
        <taxon>Forsythieae</taxon>
        <taxon>Forsythia</taxon>
    </lineage>
</organism>
<protein>
    <recommendedName>
        <fullName evidence="3">Ubiquitin thioesterase OTU</fullName>
        <ecNumber evidence="3">3.4.19.12</ecNumber>
    </recommendedName>
</protein>
<dbReference type="AlphaFoldDB" id="A0ABD1X1R2"/>
<keyword evidence="3" id="KW-0833">Ubl conjugation pathway</keyword>